<reference evidence="2" key="1">
    <citation type="submission" date="2021-02" db="EMBL/GenBank/DDBJ databases">
        <authorList>
            <person name="Dougan E. K."/>
            <person name="Rhodes N."/>
            <person name="Thang M."/>
            <person name="Chan C."/>
        </authorList>
    </citation>
    <scope>NUCLEOTIDE SEQUENCE</scope>
</reference>
<name>A0A813K1U8_POLGL</name>
<evidence type="ECO:0000256" key="1">
    <source>
        <dbReference type="SAM" id="Phobius"/>
    </source>
</evidence>
<keyword evidence="1" id="KW-0472">Membrane</keyword>
<protein>
    <submittedName>
        <fullName evidence="2">Uncharacterized protein</fullName>
    </submittedName>
</protein>
<keyword evidence="1" id="KW-0812">Transmembrane</keyword>
<feature type="transmembrane region" description="Helical" evidence="1">
    <location>
        <begin position="132"/>
        <end position="153"/>
    </location>
</feature>
<dbReference type="Proteomes" id="UP000626109">
    <property type="component" value="Unassembled WGS sequence"/>
</dbReference>
<dbReference type="EMBL" id="CAJNNW010027246">
    <property type="protein sequence ID" value="CAE8690366.1"/>
    <property type="molecule type" value="Genomic_DNA"/>
</dbReference>
<sequence>MTALICPYCRRYSQDRLELSNQIAQFTVSRAECYSPHDHEFIKAMITCLYSETLNEVEGIAAFEYVVRSRVQQNVDKILGSRMHVPWRLSIAGIFEQTLLGLDAVVEPFMVPSHLADSRVLADRTARQAAGFFSHVCLVHSVVHCVIVTACLLPKRKSKLAEFASNLMLVLVTSCFLYFCAIFVFRQFEKMPVRVSVPLYLIFRLLLLCGPSCCN</sequence>
<accession>A0A813K1U8</accession>
<keyword evidence="1" id="KW-1133">Transmembrane helix</keyword>
<comment type="caution">
    <text evidence="2">The sequence shown here is derived from an EMBL/GenBank/DDBJ whole genome shotgun (WGS) entry which is preliminary data.</text>
</comment>
<evidence type="ECO:0000313" key="3">
    <source>
        <dbReference type="Proteomes" id="UP000626109"/>
    </source>
</evidence>
<dbReference type="AlphaFoldDB" id="A0A813K1U8"/>
<organism evidence="2 3">
    <name type="scientific">Polarella glacialis</name>
    <name type="common">Dinoflagellate</name>
    <dbReference type="NCBI Taxonomy" id="89957"/>
    <lineage>
        <taxon>Eukaryota</taxon>
        <taxon>Sar</taxon>
        <taxon>Alveolata</taxon>
        <taxon>Dinophyceae</taxon>
        <taxon>Suessiales</taxon>
        <taxon>Suessiaceae</taxon>
        <taxon>Polarella</taxon>
    </lineage>
</organism>
<feature type="transmembrane region" description="Helical" evidence="1">
    <location>
        <begin position="165"/>
        <end position="185"/>
    </location>
</feature>
<gene>
    <name evidence="2" type="ORF">PGLA2088_LOCUS26922</name>
</gene>
<evidence type="ECO:0000313" key="2">
    <source>
        <dbReference type="EMBL" id="CAE8690366.1"/>
    </source>
</evidence>
<proteinExistence type="predicted"/>